<gene>
    <name evidence="2" type="ordered locus">HCW_06090</name>
</gene>
<protein>
    <recommendedName>
        <fullName evidence="1">Pseudaminic acid cytidylyltransferase</fullName>
        <ecNumber evidence="1">2.7.7.81</ecNumber>
    </recommendedName>
</protein>
<dbReference type="STRING" id="182217.HCW_06090"/>
<dbReference type="InterPro" id="IPR050793">
    <property type="entry name" value="CMP-NeuNAc_synthase"/>
</dbReference>
<dbReference type="EMBL" id="CP003479">
    <property type="protein sequence ID" value="AFI04478.1"/>
    <property type="molecule type" value="Genomic_DNA"/>
</dbReference>
<dbReference type="InterPro" id="IPR003329">
    <property type="entry name" value="Cytidylyl_trans"/>
</dbReference>
<dbReference type="KEGG" id="hce:HCW_06090"/>
<reference evidence="3" key="1">
    <citation type="submission" date="2012-04" db="EMBL/GenBank/DDBJ databases">
        <title>Complete genome sequence of Helicobacter cetorum strain MIT 00-7128.</title>
        <authorList>
            <person name="Kersulyte D."/>
            <person name="Berg D.E."/>
        </authorList>
    </citation>
    <scope>NUCLEOTIDE SEQUENCE [LARGE SCALE GENOMIC DNA]</scope>
    <source>
        <strain evidence="3">MIT 00-7128</strain>
    </source>
</reference>
<dbReference type="InterPro" id="IPR029044">
    <property type="entry name" value="Nucleotide-diphossugar_trans"/>
</dbReference>
<dbReference type="AlphaFoldDB" id="I0ENF9"/>
<dbReference type="GO" id="GO:0008781">
    <property type="term" value="F:N-acylneuraminate cytidylyltransferase activity"/>
    <property type="evidence" value="ECO:0007669"/>
    <property type="project" value="TreeGrafter"/>
</dbReference>
<name>I0ENF9_HELC0</name>
<dbReference type="RefSeq" id="WP_014661346.1">
    <property type="nucleotide sequence ID" value="NC_017737.1"/>
</dbReference>
<dbReference type="Proteomes" id="UP000005010">
    <property type="component" value="Chromosome"/>
</dbReference>
<dbReference type="Gene3D" id="3.90.550.10">
    <property type="entry name" value="Spore Coat Polysaccharide Biosynthesis Protein SpsA, Chain A"/>
    <property type="match status" value="1"/>
</dbReference>
<keyword evidence="3" id="KW-1185">Reference proteome</keyword>
<dbReference type="PANTHER" id="PTHR21485">
    <property type="entry name" value="HAD SUPERFAMILY MEMBERS CMAS AND KDSC"/>
    <property type="match status" value="1"/>
</dbReference>
<sequence>MRVVAFVLARSGSKRIKQKNIYTFFNKPMLAYPIEIALQSALFENVYISTDSLEFALIAQSYGASFLKLRPKSLANDTATTLEVLAYHTQELNLKDDDIVCCLYGTSILLQVNHLKQAFEMLMQDNSKNYVFACTPFSTSPFRSFSLELKMPFKKYLNTRSQDLPKLYYDAGLFYMGRAYAFKKQYPIFDKQSGVLVLSPLEVQDIDTLEDLELAKLKYERLLKACK</sequence>
<dbReference type="eggNOG" id="COG1083">
    <property type="taxonomic scope" value="Bacteria"/>
</dbReference>
<organism evidence="2 3">
    <name type="scientific">Helicobacter cetorum (strain ATCC BAA-429 / MIT 00-7128)</name>
    <dbReference type="NCBI Taxonomy" id="182217"/>
    <lineage>
        <taxon>Bacteria</taxon>
        <taxon>Pseudomonadati</taxon>
        <taxon>Campylobacterota</taxon>
        <taxon>Epsilonproteobacteria</taxon>
        <taxon>Campylobacterales</taxon>
        <taxon>Helicobacteraceae</taxon>
        <taxon>Helicobacter</taxon>
    </lineage>
</organism>
<dbReference type="HOGENOM" id="CLU_042930_1_0_7"/>
<evidence type="ECO:0000256" key="1">
    <source>
        <dbReference type="NCBIfam" id="TIGR03584"/>
    </source>
</evidence>
<evidence type="ECO:0000313" key="3">
    <source>
        <dbReference type="Proteomes" id="UP000005010"/>
    </source>
</evidence>
<dbReference type="InterPro" id="IPR020039">
    <property type="entry name" value="PseF"/>
</dbReference>
<proteinExistence type="predicted"/>
<dbReference type="NCBIfam" id="TIGR03584">
    <property type="entry name" value="PseF"/>
    <property type="match status" value="1"/>
</dbReference>
<dbReference type="Pfam" id="PF02348">
    <property type="entry name" value="CTP_transf_3"/>
    <property type="match status" value="1"/>
</dbReference>
<dbReference type="SUPFAM" id="SSF53448">
    <property type="entry name" value="Nucleotide-diphospho-sugar transferases"/>
    <property type="match status" value="1"/>
</dbReference>
<evidence type="ECO:0000313" key="2">
    <source>
        <dbReference type="EMBL" id="AFI04478.1"/>
    </source>
</evidence>
<dbReference type="EC" id="2.7.7.81" evidence="1"/>
<dbReference type="CDD" id="cd02513">
    <property type="entry name" value="CMP-NeuAc_Synthase"/>
    <property type="match status" value="1"/>
</dbReference>
<dbReference type="PANTHER" id="PTHR21485:SF6">
    <property type="entry name" value="N-ACYLNEURAMINATE CYTIDYLYLTRANSFERASE-RELATED"/>
    <property type="match status" value="1"/>
</dbReference>
<accession>I0ENF9</accession>
<dbReference type="PATRIC" id="fig|182217.3.peg.1289"/>